<feature type="compositionally biased region" description="Basic and acidic residues" evidence="1">
    <location>
        <begin position="47"/>
        <end position="59"/>
    </location>
</feature>
<organism evidence="2 3">
    <name type="scientific">Iris pallida</name>
    <name type="common">Sweet iris</name>
    <dbReference type="NCBI Taxonomy" id="29817"/>
    <lineage>
        <taxon>Eukaryota</taxon>
        <taxon>Viridiplantae</taxon>
        <taxon>Streptophyta</taxon>
        <taxon>Embryophyta</taxon>
        <taxon>Tracheophyta</taxon>
        <taxon>Spermatophyta</taxon>
        <taxon>Magnoliopsida</taxon>
        <taxon>Liliopsida</taxon>
        <taxon>Asparagales</taxon>
        <taxon>Iridaceae</taxon>
        <taxon>Iridoideae</taxon>
        <taxon>Irideae</taxon>
        <taxon>Iris</taxon>
    </lineage>
</organism>
<accession>A0AAX6IJ37</accession>
<reference evidence="2" key="1">
    <citation type="journal article" date="2023" name="GigaByte">
        <title>Genome assembly of the bearded iris, Iris pallida Lam.</title>
        <authorList>
            <person name="Bruccoleri R.E."/>
            <person name="Oakeley E.J."/>
            <person name="Faust A.M.E."/>
            <person name="Altorfer M."/>
            <person name="Dessus-Babus S."/>
            <person name="Burckhardt D."/>
            <person name="Oertli M."/>
            <person name="Naumann U."/>
            <person name="Petersen F."/>
            <person name="Wong J."/>
        </authorList>
    </citation>
    <scope>NUCLEOTIDE SEQUENCE</scope>
    <source>
        <strain evidence="2">GSM-AAB239-AS_SAM_17_03QT</strain>
    </source>
</reference>
<sequence>MDSGGGSAAKTTARPDLKSPGIGWWRWHSRRSGLQRSSHRTGTSVGHVDDARRWKERGRTSRRRKVFGEGGHVSTETRATLSRGGSRPAEGRLRSGGTWNDHRCQSGLGRGAQHRAPT</sequence>
<feature type="region of interest" description="Disordered" evidence="1">
    <location>
        <begin position="1"/>
        <end position="118"/>
    </location>
</feature>
<keyword evidence="3" id="KW-1185">Reference proteome</keyword>
<evidence type="ECO:0000256" key="1">
    <source>
        <dbReference type="SAM" id="MobiDB-lite"/>
    </source>
</evidence>
<evidence type="ECO:0000313" key="3">
    <source>
        <dbReference type="Proteomes" id="UP001140949"/>
    </source>
</evidence>
<proteinExistence type="predicted"/>
<gene>
    <name evidence="2" type="ORF">M6B38_251145</name>
</gene>
<dbReference type="Proteomes" id="UP001140949">
    <property type="component" value="Unassembled WGS sequence"/>
</dbReference>
<feature type="compositionally biased region" description="Basic residues" evidence="1">
    <location>
        <begin position="27"/>
        <end position="39"/>
    </location>
</feature>
<comment type="caution">
    <text evidence="2">The sequence shown here is derived from an EMBL/GenBank/DDBJ whole genome shotgun (WGS) entry which is preliminary data.</text>
</comment>
<evidence type="ECO:0000313" key="2">
    <source>
        <dbReference type="EMBL" id="KAJ6853269.1"/>
    </source>
</evidence>
<protein>
    <submittedName>
        <fullName evidence="2">Splicing factor PWI domain-containing protein isoform X2</fullName>
    </submittedName>
</protein>
<reference evidence="2" key="2">
    <citation type="submission" date="2023-04" db="EMBL/GenBank/DDBJ databases">
        <authorList>
            <person name="Bruccoleri R.E."/>
            <person name="Oakeley E.J."/>
            <person name="Faust A.-M."/>
            <person name="Dessus-Babus S."/>
            <person name="Altorfer M."/>
            <person name="Burckhardt D."/>
            <person name="Oertli M."/>
            <person name="Naumann U."/>
            <person name="Petersen F."/>
            <person name="Wong J."/>
        </authorList>
    </citation>
    <scope>NUCLEOTIDE SEQUENCE</scope>
    <source>
        <strain evidence="2">GSM-AAB239-AS_SAM_17_03QT</strain>
        <tissue evidence="2">Leaf</tissue>
    </source>
</reference>
<dbReference type="AlphaFoldDB" id="A0AAX6IJ37"/>
<dbReference type="EMBL" id="JANAVB010000818">
    <property type="protein sequence ID" value="KAJ6853269.1"/>
    <property type="molecule type" value="Genomic_DNA"/>
</dbReference>
<name>A0AAX6IJ37_IRIPA</name>